<reference evidence="2" key="1">
    <citation type="journal article" date="2014" name="Front. Microbiol.">
        <title>High frequency of phylogenetically diverse reductive dehalogenase-homologous genes in deep subseafloor sedimentary metagenomes.</title>
        <authorList>
            <person name="Kawai M."/>
            <person name="Futagami T."/>
            <person name="Toyoda A."/>
            <person name="Takaki Y."/>
            <person name="Nishi S."/>
            <person name="Hori S."/>
            <person name="Arai W."/>
            <person name="Tsubouchi T."/>
            <person name="Morono Y."/>
            <person name="Uchiyama I."/>
            <person name="Ito T."/>
            <person name="Fujiyama A."/>
            <person name="Inagaki F."/>
            <person name="Takami H."/>
        </authorList>
    </citation>
    <scope>NUCLEOTIDE SEQUENCE</scope>
    <source>
        <strain evidence="2">Expedition CK06-06</strain>
    </source>
</reference>
<gene>
    <name evidence="2" type="ORF">S03H2_05818</name>
</gene>
<sequence>MAVPIITAPDPSADYSLAPLVWAIFTMFFTGSSVVGSILSYLIRKLIKKIIKRYKGKK</sequence>
<protein>
    <submittedName>
        <fullName evidence="2">Uncharacterized protein</fullName>
    </submittedName>
</protein>
<keyword evidence="1" id="KW-0812">Transmembrane</keyword>
<dbReference type="AlphaFoldDB" id="X1FGU5"/>
<organism evidence="2">
    <name type="scientific">marine sediment metagenome</name>
    <dbReference type="NCBI Taxonomy" id="412755"/>
    <lineage>
        <taxon>unclassified sequences</taxon>
        <taxon>metagenomes</taxon>
        <taxon>ecological metagenomes</taxon>
    </lineage>
</organism>
<keyword evidence="1" id="KW-1133">Transmembrane helix</keyword>
<feature type="transmembrane region" description="Helical" evidence="1">
    <location>
        <begin position="20"/>
        <end position="43"/>
    </location>
</feature>
<name>X1FGU5_9ZZZZ</name>
<comment type="caution">
    <text evidence="2">The sequence shown here is derived from an EMBL/GenBank/DDBJ whole genome shotgun (WGS) entry which is preliminary data.</text>
</comment>
<keyword evidence="1" id="KW-0472">Membrane</keyword>
<evidence type="ECO:0000256" key="1">
    <source>
        <dbReference type="SAM" id="Phobius"/>
    </source>
</evidence>
<accession>X1FGU5</accession>
<proteinExistence type="predicted"/>
<evidence type="ECO:0000313" key="2">
    <source>
        <dbReference type="EMBL" id="GAH28604.1"/>
    </source>
</evidence>
<dbReference type="EMBL" id="BARU01002472">
    <property type="protein sequence ID" value="GAH28604.1"/>
    <property type="molecule type" value="Genomic_DNA"/>
</dbReference>